<reference evidence="13" key="1">
    <citation type="submission" date="2020-11" db="EMBL/GenBank/DDBJ databases">
        <authorList>
            <person name="Tran Van P."/>
        </authorList>
    </citation>
    <scope>NUCLEOTIDE SEQUENCE</scope>
</reference>
<dbReference type="InterPro" id="IPR001128">
    <property type="entry name" value="Cyt_P450"/>
</dbReference>
<evidence type="ECO:0000256" key="1">
    <source>
        <dbReference type="ARBA" id="ARBA00001971"/>
    </source>
</evidence>
<comment type="cofactor">
    <cofactor evidence="1">
        <name>heme</name>
        <dbReference type="ChEBI" id="CHEBI:30413"/>
    </cofactor>
</comment>
<keyword evidence="6" id="KW-0479">Metal-binding</keyword>
<dbReference type="Pfam" id="PF00067">
    <property type="entry name" value="p450"/>
    <property type="match status" value="1"/>
</dbReference>
<evidence type="ECO:0000256" key="12">
    <source>
        <dbReference type="ARBA" id="ARBA00023136"/>
    </source>
</evidence>
<accession>A0A7R9PJ82</accession>
<dbReference type="SUPFAM" id="SSF48264">
    <property type="entry name" value="Cytochrome P450"/>
    <property type="match status" value="1"/>
</dbReference>
<keyword evidence="7" id="KW-0256">Endoplasmic reticulum</keyword>
<evidence type="ECO:0000256" key="6">
    <source>
        <dbReference type="ARBA" id="ARBA00022723"/>
    </source>
</evidence>
<comment type="subcellular location">
    <subcellularLocation>
        <location evidence="3">Endoplasmic reticulum membrane</location>
        <topology evidence="3">Peripheral membrane protein</topology>
    </subcellularLocation>
    <subcellularLocation>
        <location evidence="2">Microsome membrane</location>
        <topology evidence="2">Peripheral membrane protein</topology>
    </subcellularLocation>
</comment>
<evidence type="ECO:0000256" key="5">
    <source>
        <dbReference type="ARBA" id="ARBA00022617"/>
    </source>
</evidence>
<evidence type="ECO:0000256" key="3">
    <source>
        <dbReference type="ARBA" id="ARBA00004406"/>
    </source>
</evidence>
<dbReference type="PANTHER" id="PTHR24291:SF189">
    <property type="entry name" value="CYTOCHROME P450 4C3-RELATED"/>
    <property type="match status" value="1"/>
</dbReference>
<evidence type="ECO:0008006" key="14">
    <source>
        <dbReference type="Google" id="ProtNLM"/>
    </source>
</evidence>
<name>A0A7R9PJ82_TIMGE</name>
<keyword evidence="8" id="KW-0492">Microsome</keyword>
<gene>
    <name evidence="13" type="ORF">TGEB3V08_LOCUS2716</name>
</gene>
<dbReference type="GO" id="GO:0005506">
    <property type="term" value="F:iron ion binding"/>
    <property type="evidence" value="ECO:0007669"/>
    <property type="project" value="InterPro"/>
</dbReference>
<evidence type="ECO:0000256" key="2">
    <source>
        <dbReference type="ARBA" id="ARBA00004174"/>
    </source>
</evidence>
<evidence type="ECO:0000256" key="4">
    <source>
        <dbReference type="ARBA" id="ARBA00010617"/>
    </source>
</evidence>
<proteinExistence type="inferred from homology"/>
<dbReference type="GO" id="GO:0004497">
    <property type="term" value="F:monooxygenase activity"/>
    <property type="evidence" value="ECO:0007669"/>
    <property type="project" value="UniProtKB-KW"/>
</dbReference>
<keyword evidence="10" id="KW-0408">Iron</keyword>
<keyword evidence="5" id="KW-0349">Heme</keyword>
<dbReference type="CDD" id="cd20628">
    <property type="entry name" value="CYP4"/>
    <property type="match status" value="1"/>
</dbReference>
<dbReference type="PANTHER" id="PTHR24291">
    <property type="entry name" value="CYTOCHROME P450 FAMILY 4"/>
    <property type="match status" value="1"/>
</dbReference>
<dbReference type="GO" id="GO:0020037">
    <property type="term" value="F:heme binding"/>
    <property type="evidence" value="ECO:0007669"/>
    <property type="project" value="InterPro"/>
</dbReference>
<dbReference type="PRINTS" id="PR00463">
    <property type="entry name" value="EP450I"/>
</dbReference>
<evidence type="ECO:0000256" key="8">
    <source>
        <dbReference type="ARBA" id="ARBA00022848"/>
    </source>
</evidence>
<sequence length="559" mass="64462">MLELHGRYPEIFRIWILGKPTVVLVNPKDIEVVLNSTKHIDKSHHYTFLHDWLGLGLLTSTGTKWHIRRKMLTPAFHFKILEEHVPALNQMTNILTQKLMACTIDDTPVDIHKFITLCSLDIICETAMGISVGAQEGHHDDYAHTIKRMTRLLRHRQTHVWIWRPFTFGLSPSGREHNKCVKVVHNFTEKVIRERRIEYRENAKKGDDKTTDKKRLAFLDLLIALSEKDGSLSDADIREEVDTFMFEGHDTVSTAITWALYLIGIHKDIQDKLVEELDYIFHGSDRPATWNDLNNMKYMEMTIKEALRMYPSVPVFARETTSVVQLEKYTIPKGVEFLFFPYVIHRNPEVFPEPNKFNPENFLPDRIQSRHPSAVMWWRSEGEIPGLEWETFGGRDTGSRVGDARRWRVSSHSLVNTRCWMEPRTGSALRTAGGKSNNFFNPEKIQVGVCATKGIKDSFRPYSETFRSNKDQNYRETIFTQCIMQEYQLNVARSNTPTRPSKSTISCQGSAERLATELRRDRPSEGGPLTNEVVPNNLYQPITMLDRFRSSSTGSGHPA</sequence>
<dbReference type="InterPro" id="IPR050196">
    <property type="entry name" value="Cytochrome_P450_Monoox"/>
</dbReference>
<evidence type="ECO:0000256" key="9">
    <source>
        <dbReference type="ARBA" id="ARBA00023002"/>
    </source>
</evidence>
<organism evidence="13">
    <name type="scientific">Timema genevievae</name>
    <name type="common">Walking stick</name>
    <dbReference type="NCBI Taxonomy" id="629358"/>
    <lineage>
        <taxon>Eukaryota</taxon>
        <taxon>Metazoa</taxon>
        <taxon>Ecdysozoa</taxon>
        <taxon>Arthropoda</taxon>
        <taxon>Hexapoda</taxon>
        <taxon>Insecta</taxon>
        <taxon>Pterygota</taxon>
        <taxon>Neoptera</taxon>
        <taxon>Polyneoptera</taxon>
        <taxon>Phasmatodea</taxon>
        <taxon>Timematodea</taxon>
        <taxon>Timematoidea</taxon>
        <taxon>Timematidae</taxon>
        <taxon>Timema</taxon>
    </lineage>
</organism>
<comment type="similarity">
    <text evidence="4">Belongs to the cytochrome P450 family.</text>
</comment>
<keyword evidence="12" id="KW-0472">Membrane</keyword>
<protein>
    <recommendedName>
        <fullName evidence="14">Cytochrome P450</fullName>
    </recommendedName>
</protein>
<dbReference type="GO" id="GO:0005789">
    <property type="term" value="C:endoplasmic reticulum membrane"/>
    <property type="evidence" value="ECO:0007669"/>
    <property type="project" value="UniProtKB-SubCell"/>
</dbReference>
<keyword evidence="11" id="KW-0503">Monooxygenase</keyword>
<dbReference type="GO" id="GO:0016705">
    <property type="term" value="F:oxidoreductase activity, acting on paired donors, with incorporation or reduction of molecular oxygen"/>
    <property type="evidence" value="ECO:0007669"/>
    <property type="project" value="InterPro"/>
</dbReference>
<evidence type="ECO:0000256" key="7">
    <source>
        <dbReference type="ARBA" id="ARBA00022824"/>
    </source>
</evidence>
<evidence type="ECO:0000256" key="11">
    <source>
        <dbReference type="ARBA" id="ARBA00023033"/>
    </source>
</evidence>
<dbReference type="AlphaFoldDB" id="A0A7R9PJ82"/>
<dbReference type="InterPro" id="IPR036396">
    <property type="entry name" value="Cyt_P450_sf"/>
</dbReference>
<dbReference type="EMBL" id="OE839817">
    <property type="protein sequence ID" value="CAD7588676.1"/>
    <property type="molecule type" value="Genomic_DNA"/>
</dbReference>
<evidence type="ECO:0000256" key="10">
    <source>
        <dbReference type="ARBA" id="ARBA00023004"/>
    </source>
</evidence>
<keyword evidence="9" id="KW-0560">Oxidoreductase</keyword>
<dbReference type="InterPro" id="IPR002401">
    <property type="entry name" value="Cyt_P450_E_grp-I"/>
</dbReference>
<evidence type="ECO:0000313" key="13">
    <source>
        <dbReference type="EMBL" id="CAD7588676.1"/>
    </source>
</evidence>
<dbReference type="Gene3D" id="1.10.630.10">
    <property type="entry name" value="Cytochrome P450"/>
    <property type="match status" value="1"/>
</dbReference>